<evidence type="ECO:0000313" key="1">
    <source>
        <dbReference type="EMBL" id="QLF67840.1"/>
    </source>
</evidence>
<sequence>MRIELHCIARIHVVYLKEVDPLASLMVYDIMLFPPKPPSPRSIETKCRADANSSSRKKEFTKLRSLTNTNLIENTNRNVFYVYFPRFRCYHGLYATNRII</sequence>
<name>A0A7D5JDP8_9ERIC</name>
<proteinExistence type="predicted"/>
<dbReference type="RefSeq" id="YP_009915129.1">
    <property type="nucleotide sequence ID" value="NC_050162.1"/>
</dbReference>
<gene>
    <name evidence="1" type="primary">Ycf15</name>
</gene>
<dbReference type="EMBL" id="MT533181">
    <property type="protein sequence ID" value="QLF67840.1"/>
    <property type="molecule type" value="Genomic_DNA"/>
</dbReference>
<dbReference type="GeneID" id="58699728"/>
<evidence type="ECO:0008006" key="2">
    <source>
        <dbReference type="Google" id="ProtNLM"/>
    </source>
</evidence>
<accession>A0A7D5JDP8</accession>
<geneLocation type="chloroplast" evidence="1"/>
<keyword evidence="1" id="KW-0150">Chloroplast</keyword>
<dbReference type="AlphaFoldDB" id="A0A7D5JDP8"/>
<keyword evidence="1" id="KW-0934">Plastid</keyword>
<organism evidence="1">
    <name type="scientific">Rhododendron griersonianum</name>
    <dbReference type="NCBI Taxonomy" id="479676"/>
    <lineage>
        <taxon>Eukaryota</taxon>
        <taxon>Viridiplantae</taxon>
        <taxon>Streptophyta</taxon>
        <taxon>Embryophyta</taxon>
        <taxon>Tracheophyta</taxon>
        <taxon>Spermatophyta</taxon>
        <taxon>Magnoliopsida</taxon>
        <taxon>eudicotyledons</taxon>
        <taxon>Gunneridae</taxon>
        <taxon>Pentapetalae</taxon>
        <taxon>asterids</taxon>
        <taxon>Ericales</taxon>
        <taxon>Ericaceae</taxon>
        <taxon>Ericoideae</taxon>
        <taxon>Rhodoreae</taxon>
        <taxon>Rhododendron</taxon>
    </lineage>
</organism>
<protein>
    <recommendedName>
        <fullName evidence="2">Ycf15</fullName>
    </recommendedName>
</protein>
<reference evidence="1" key="1">
    <citation type="submission" date="2020-05" db="EMBL/GenBank/DDBJ databases">
        <title>Complete chloroplast genome of Rhododendron griersonianum, a critically endangered plant species with extremely small populations (PSESP) from Southwest China.</title>
        <authorList>
            <person name="Liu D."/>
            <person name="Ma Y."/>
        </authorList>
    </citation>
    <scope>NUCLEOTIDE SEQUENCE</scope>
</reference>